<sequence>MAGPTPESNLALIEELQTLVSADTYEMPEGPEFSYPAVGQAVDDEMWKFITLALGNGILDDGGWPYWLRKLDSDSETNSANQMKLTVATTTGTAQAVLRGFYHRLLQDMRLDFKMPLSETTYYVVLELNPLKARDPEGPISVKVYPNDLNTESGRQHLILWTVTRKPNQLLTDAVVTRYRPRVAPTVTVTRGSDLPDPASVLYGTVAVVYDEKDIVIARGANNAEGGATRWESLNDADQEYTRPDGVYKWVGHGAKPGGCRIGRVVYLEGRFARGDRFEGQDFNAGTDYELMTLPEGMRPKSERRFVTKKSDYNAANTATIRVGTDGKVIARPGVQAAWIGVDGIVYTLTR</sequence>
<dbReference type="RefSeq" id="WP_139468068.1">
    <property type="nucleotide sequence ID" value="NZ_VDMQ01000003.1"/>
</dbReference>
<accession>A0A5C4X3S3</accession>
<comment type="caution">
    <text evidence="1">The sequence shown here is derived from an EMBL/GenBank/DDBJ whole genome shotgun (WGS) entry which is preliminary data.</text>
</comment>
<dbReference type="AlphaFoldDB" id="A0A5C4X3S3"/>
<dbReference type="EMBL" id="VDMQ01000003">
    <property type="protein sequence ID" value="TNM55929.1"/>
    <property type="molecule type" value="Genomic_DNA"/>
</dbReference>
<evidence type="ECO:0000313" key="2">
    <source>
        <dbReference type="Proteomes" id="UP000314223"/>
    </source>
</evidence>
<name>A0A5C4X3S3_9MICO</name>
<reference evidence="1 2" key="1">
    <citation type="submission" date="2019-06" db="EMBL/GenBank/DDBJ databases">
        <authorList>
            <person name="Mardanova A.M."/>
            <person name="Pudova D.S."/>
            <person name="Shagimardanova E.I."/>
            <person name="Gogoleva N.E."/>
            <person name="Lutfullin M.T."/>
            <person name="Hadieva G.F."/>
            <person name="Sharipova M.R."/>
        </authorList>
    </citation>
    <scope>NUCLEOTIDE SEQUENCE [LARGE SCALE GENOMIC DNA]</scope>
    <source>
        <strain evidence="1 2">MG-1</strain>
    </source>
</reference>
<proteinExistence type="predicted"/>
<dbReference type="Proteomes" id="UP000314223">
    <property type="component" value="Unassembled WGS sequence"/>
</dbReference>
<gene>
    <name evidence="1" type="ORF">FHQ09_06750</name>
</gene>
<organism evidence="1 2">
    <name type="scientific">Brevibacterium sediminis</name>
    <dbReference type="NCBI Taxonomy" id="1857024"/>
    <lineage>
        <taxon>Bacteria</taxon>
        <taxon>Bacillati</taxon>
        <taxon>Actinomycetota</taxon>
        <taxon>Actinomycetes</taxon>
        <taxon>Micrococcales</taxon>
        <taxon>Brevibacteriaceae</taxon>
        <taxon>Brevibacterium</taxon>
    </lineage>
</organism>
<evidence type="ECO:0000313" key="1">
    <source>
        <dbReference type="EMBL" id="TNM55929.1"/>
    </source>
</evidence>
<protein>
    <submittedName>
        <fullName evidence="1">Uncharacterized protein</fullName>
    </submittedName>
</protein>